<reference evidence="4 5" key="1">
    <citation type="journal article" date="2014" name="World J. Microbiol. Biotechnol.">
        <title>Biodiversity and physiological characteristics of Antarctic and Arctic lichens-associated bacteria.</title>
        <authorList>
            <person name="Lee Y.M."/>
            <person name="Kim E.H."/>
            <person name="Lee H.K."/>
            <person name="Hong S.G."/>
        </authorList>
    </citation>
    <scope>NUCLEOTIDE SEQUENCE [LARGE SCALE GENOMIC DNA]</scope>
    <source>
        <strain evidence="4 5">PAMC 26569</strain>
    </source>
</reference>
<comment type="subcellular location">
    <subcellularLocation>
        <location evidence="1">Periplasm</location>
    </subcellularLocation>
</comment>
<dbReference type="PANTHER" id="PTHR43649:SF12">
    <property type="entry name" value="DIACETYLCHITOBIOSE BINDING PROTEIN DASA"/>
    <property type="match status" value="1"/>
</dbReference>
<dbReference type="PANTHER" id="PTHR43649">
    <property type="entry name" value="ARABINOSE-BINDING PROTEIN-RELATED"/>
    <property type="match status" value="1"/>
</dbReference>
<gene>
    <name evidence="4" type="ORF">HN018_08695</name>
</gene>
<feature type="signal peptide" evidence="3">
    <location>
        <begin position="1"/>
        <end position="21"/>
    </location>
</feature>
<dbReference type="InterPro" id="IPR006059">
    <property type="entry name" value="SBP"/>
</dbReference>
<dbReference type="KEGG" id="lck:HN018_08695"/>
<evidence type="ECO:0000256" key="2">
    <source>
        <dbReference type="ARBA" id="ARBA00008520"/>
    </source>
</evidence>
<dbReference type="InterPro" id="IPR050490">
    <property type="entry name" value="Bact_solute-bd_prot1"/>
</dbReference>
<proteinExistence type="inferred from homology"/>
<protein>
    <submittedName>
        <fullName evidence="4">Sugar ABC transporter substrate-binding protein</fullName>
    </submittedName>
</protein>
<feature type="chain" id="PRO_5027007197" evidence="3">
    <location>
        <begin position="22"/>
        <end position="407"/>
    </location>
</feature>
<dbReference type="AlphaFoldDB" id="A0A6M8HWU3"/>
<comment type="similarity">
    <text evidence="2">Belongs to the bacterial solute-binding protein 1 family.</text>
</comment>
<dbReference type="SUPFAM" id="SSF53850">
    <property type="entry name" value="Periplasmic binding protein-like II"/>
    <property type="match status" value="1"/>
</dbReference>
<dbReference type="Gene3D" id="3.40.190.10">
    <property type="entry name" value="Periplasmic binding protein-like II"/>
    <property type="match status" value="2"/>
</dbReference>
<evidence type="ECO:0000256" key="1">
    <source>
        <dbReference type="ARBA" id="ARBA00004418"/>
    </source>
</evidence>
<evidence type="ECO:0000313" key="5">
    <source>
        <dbReference type="Proteomes" id="UP000500767"/>
    </source>
</evidence>
<dbReference type="CDD" id="cd13585">
    <property type="entry name" value="PBP2_TMBP_like"/>
    <property type="match status" value="1"/>
</dbReference>
<keyword evidence="5" id="KW-1185">Reference proteome</keyword>
<keyword evidence="3" id="KW-0732">Signal</keyword>
<evidence type="ECO:0000313" key="4">
    <source>
        <dbReference type="EMBL" id="QKE92531.1"/>
    </source>
</evidence>
<dbReference type="EMBL" id="CP053708">
    <property type="protein sequence ID" value="QKE92531.1"/>
    <property type="molecule type" value="Genomic_DNA"/>
</dbReference>
<organism evidence="4 5">
    <name type="scientific">Lichenicola cladoniae</name>
    <dbReference type="NCBI Taxonomy" id="1484109"/>
    <lineage>
        <taxon>Bacteria</taxon>
        <taxon>Pseudomonadati</taxon>
        <taxon>Pseudomonadota</taxon>
        <taxon>Alphaproteobacteria</taxon>
        <taxon>Acetobacterales</taxon>
        <taxon>Acetobacteraceae</taxon>
        <taxon>Lichenicola</taxon>
    </lineage>
</organism>
<evidence type="ECO:0000256" key="3">
    <source>
        <dbReference type="SAM" id="SignalP"/>
    </source>
</evidence>
<dbReference type="Proteomes" id="UP000500767">
    <property type="component" value="Chromosome"/>
</dbReference>
<name>A0A6M8HWU3_9PROT</name>
<sequence>MAFSRLAISGLAILCVAPARAAPVTLQFWTIEKPNQVTQSYALAKEFEAKNPDIHIEIKHVDFADVSNDTMRAIATGAGPDLVTIDNPEVALFAAHNALADLSPLIAQSKVIDPKRFFPGPLASVTWKGHVFGLPRGSNTLVLYINDDAFKAAGLDPAQPPATWDALREDARKLTDPAKGVYGLAFSAIGDEEGTFQFLPWVQSAGGDYDKISGPAGVAALTFWQSLIDEKLASHDTLIRAQSDAFQTFVNGNAAMAISGPWELSGPISTAKFAWSTALLPVQKPGGTHASALGEHAFVILHNSAHPAEAFRFLEYVYSQEGRDWNEFGMLPSIRIDNPAAPQHPQAYATFIEEMKYARVRGPNPHWSVISKAIQAAFQSALTHQAQPAAALKDAQAIIDPALQGDN</sequence>
<dbReference type="Pfam" id="PF01547">
    <property type="entry name" value="SBP_bac_1"/>
    <property type="match status" value="1"/>
</dbReference>
<accession>A0A6M8HWU3</accession>
<dbReference type="GO" id="GO:0042597">
    <property type="term" value="C:periplasmic space"/>
    <property type="evidence" value="ECO:0007669"/>
    <property type="project" value="UniProtKB-SubCell"/>
</dbReference>